<evidence type="ECO:0000313" key="3">
    <source>
        <dbReference type="Proteomes" id="UP001501563"/>
    </source>
</evidence>
<organism evidence="2 3">
    <name type="scientific">Streptomyces lannensis</name>
    <dbReference type="NCBI Taxonomy" id="766498"/>
    <lineage>
        <taxon>Bacteria</taxon>
        <taxon>Bacillati</taxon>
        <taxon>Actinomycetota</taxon>
        <taxon>Actinomycetes</taxon>
        <taxon>Kitasatosporales</taxon>
        <taxon>Streptomycetaceae</taxon>
        <taxon>Streptomyces</taxon>
    </lineage>
</organism>
<protein>
    <submittedName>
        <fullName evidence="2">Uncharacterized protein</fullName>
    </submittedName>
</protein>
<gene>
    <name evidence="2" type="ORF">GCM10022207_35900</name>
</gene>
<feature type="region of interest" description="Disordered" evidence="1">
    <location>
        <begin position="51"/>
        <end position="70"/>
    </location>
</feature>
<feature type="region of interest" description="Disordered" evidence="1">
    <location>
        <begin position="18"/>
        <end position="39"/>
    </location>
</feature>
<sequence length="70" mass="7479">MGELLGRTVNFAVPRVHVPPGRYRQQGRGPDPGPRSWSGPAVLDRPVAVERSGSHDGPVVVDGPVVMERA</sequence>
<dbReference type="Proteomes" id="UP001501563">
    <property type="component" value="Unassembled WGS sequence"/>
</dbReference>
<keyword evidence="3" id="KW-1185">Reference proteome</keyword>
<comment type="caution">
    <text evidence="2">The sequence shown here is derived from an EMBL/GenBank/DDBJ whole genome shotgun (WGS) entry which is preliminary data.</text>
</comment>
<evidence type="ECO:0000256" key="1">
    <source>
        <dbReference type="SAM" id="MobiDB-lite"/>
    </source>
</evidence>
<dbReference type="EMBL" id="BAAAZA010000008">
    <property type="protein sequence ID" value="GAA3868009.1"/>
    <property type="molecule type" value="Genomic_DNA"/>
</dbReference>
<name>A0ABP7K7G1_9ACTN</name>
<evidence type="ECO:0000313" key="2">
    <source>
        <dbReference type="EMBL" id="GAA3868009.1"/>
    </source>
</evidence>
<feature type="compositionally biased region" description="Low complexity" evidence="1">
    <location>
        <begin position="56"/>
        <end position="70"/>
    </location>
</feature>
<reference evidence="3" key="1">
    <citation type="journal article" date="2019" name="Int. J. Syst. Evol. Microbiol.">
        <title>The Global Catalogue of Microorganisms (GCM) 10K type strain sequencing project: providing services to taxonomists for standard genome sequencing and annotation.</title>
        <authorList>
            <consortium name="The Broad Institute Genomics Platform"/>
            <consortium name="The Broad Institute Genome Sequencing Center for Infectious Disease"/>
            <person name="Wu L."/>
            <person name="Ma J."/>
        </authorList>
    </citation>
    <scope>NUCLEOTIDE SEQUENCE [LARGE SCALE GENOMIC DNA]</scope>
    <source>
        <strain evidence="3">JCM 16578</strain>
    </source>
</reference>
<accession>A0ABP7K7G1</accession>
<proteinExistence type="predicted"/>